<keyword evidence="7" id="KW-0479">Metal-binding</keyword>
<dbReference type="GO" id="GO:0005634">
    <property type="term" value="C:nucleus"/>
    <property type="evidence" value="ECO:0007669"/>
    <property type="project" value="UniProtKB-ARBA"/>
</dbReference>
<keyword evidence="3" id="KW-1188">Viral release from host cell</keyword>
<dbReference type="GO" id="GO:0003887">
    <property type="term" value="F:DNA-directed DNA polymerase activity"/>
    <property type="evidence" value="ECO:0007669"/>
    <property type="project" value="UniProtKB-KW"/>
</dbReference>
<evidence type="ECO:0000256" key="18">
    <source>
        <dbReference type="ARBA" id="ARBA00023125"/>
    </source>
</evidence>
<dbReference type="GO" id="GO:0046872">
    <property type="term" value="F:metal ion binding"/>
    <property type="evidence" value="ECO:0007669"/>
    <property type="project" value="UniProtKB-KW"/>
</dbReference>
<dbReference type="GO" id="GO:0003677">
    <property type="term" value="F:DNA binding"/>
    <property type="evidence" value="ECO:0007669"/>
    <property type="project" value="UniProtKB-KW"/>
</dbReference>
<dbReference type="InterPro" id="IPR012337">
    <property type="entry name" value="RNaseH-like_sf"/>
</dbReference>
<evidence type="ECO:0000256" key="13">
    <source>
        <dbReference type="ARBA" id="ARBA00022884"/>
    </source>
</evidence>
<evidence type="ECO:0000256" key="14">
    <source>
        <dbReference type="ARBA" id="ARBA00022908"/>
    </source>
</evidence>
<keyword evidence="17" id="KW-0917">Virion maturation</keyword>
<keyword evidence="25" id="KW-1185">Reference proteome</keyword>
<keyword evidence="11" id="KW-0067">ATP-binding</keyword>
<name>A0AAD6HY55_PENCN</name>
<dbReference type="GO" id="GO:0003964">
    <property type="term" value="F:RNA-directed DNA polymerase activity"/>
    <property type="evidence" value="ECO:0007669"/>
    <property type="project" value="UniProtKB-KW"/>
</dbReference>
<evidence type="ECO:0000256" key="3">
    <source>
        <dbReference type="ARBA" id="ARBA00022612"/>
    </source>
</evidence>
<keyword evidence="15" id="KW-0695">RNA-directed DNA polymerase</keyword>
<keyword evidence="9" id="KW-0255">Endonuclease</keyword>
<keyword evidence="8" id="KW-0547">Nucleotide-binding</keyword>
<dbReference type="GO" id="GO:0003723">
    <property type="term" value="F:RNA binding"/>
    <property type="evidence" value="ECO:0007669"/>
    <property type="project" value="UniProtKB-KW"/>
</dbReference>
<dbReference type="InterPro" id="IPR039537">
    <property type="entry name" value="Retrotran_Ty1/copia-like"/>
</dbReference>
<sequence>MDEVKPDRRLKGKTNFISWKREFERAARANDVLEFLTGEEVVPPKPNKDEYFVKVLDTETRRSTRIKKSLSPTTDDENETDDGQAVVLTTNNTLRWQIDYNDHKVAKEKMKMANKLLDKWISDGIKIETEDCSDAKEAYDFIKKRYAVTNERARDILLNRLNDLKLDHCASVTDYTNQVRQVKADLKTVKYDMTDDMFATALLHGLPPSYRGFKEKYDWIRSINPDDSPDLDYLFERMHVEEMHQLQIKEERKIREKVKRDAISSNGIMNTDNNTRYRPRREDRSHLKCTHSGCGKTGHTEEYCWVKNPEKIPRSLKEKFTNTTNRAVITNGMGGVAEMDLPDSKDTYIRTDALGTGPSPSTHGKPADPSPQMHRAISCIKLRRSGGVDMGDPVPTTLDFSKPVLGAFLAGSFCTTDTWLADTGANMHIVNDMKWFKKDTFRSSNLKISTADGSTTLEIEGTGVVNLVLKSPDGFLVKVSLSEVAYAPRGKCNLFSGGMFTRKAKVTGIYNEQYMTWMNDAGHMIGHAIFGNGLYHLDATKLPNDDMTGGVIAATVDFDDPVWKWHRRLGHLGFQNMLNLLRSSTGMEITEKQIKAKLKAVCPVCATTRALVKIPRDPASRHAQQPGAMVHMDVWGPYPIEGFDGTRYFLFITDDCTRYTWSARFDKKYQLFEVFKSLVKLIQKVFNITIRCCRFDNEFERGPIGKWCHSHSIAREPIEPYAHYQNGVAERTNRTIREKAAPMVQETSISGQVSKIISEKGTELLRTSKIPENLWPEAIQHAVWLKNRIPARALRKKDAKTPYEALRGVKPTLTRERIWGSRAYVTYPQELRSTASMTKLHSPRGWLGYFVGCESEAMYHIYSPEKNKVYRIGVARVEDGEGLNDPHDAPCLEDRVPIPDLDIPSNTPSEDESQASSEKDSDQAGPHNANHDWQSTGSLEEEGIGQEQNPSEAWHESRDEIESADDEYETDEESITPVVSRYFNHSKHAAEERHTIHLKLNSRIQTQMRQTQTMNPGITRTMGRFLRLTGNS</sequence>
<evidence type="ECO:0000256" key="8">
    <source>
        <dbReference type="ARBA" id="ARBA00022741"/>
    </source>
</evidence>
<feature type="compositionally biased region" description="Acidic residues" evidence="22">
    <location>
        <begin position="962"/>
        <end position="974"/>
    </location>
</feature>
<evidence type="ECO:0000256" key="19">
    <source>
        <dbReference type="ARBA" id="ARBA00023172"/>
    </source>
</evidence>
<feature type="region of interest" description="Disordered" evidence="22">
    <location>
        <begin position="266"/>
        <end position="292"/>
    </location>
</feature>
<protein>
    <recommendedName>
        <fullName evidence="23">Integrase catalytic domain-containing protein</fullName>
    </recommendedName>
</protein>
<feature type="domain" description="Integrase catalytic" evidence="23">
    <location>
        <begin position="622"/>
        <end position="810"/>
    </location>
</feature>
<evidence type="ECO:0000259" key="23">
    <source>
        <dbReference type="PROSITE" id="PS50994"/>
    </source>
</evidence>
<evidence type="ECO:0000313" key="24">
    <source>
        <dbReference type="EMBL" id="KAJ6022639.1"/>
    </source>
</evidence>
<keyword evidence="14" id="KW-0229">DNA integration</keyword>
<keyword evidence="4" id="KW-0645">Protease</keyword>
<dbReference type="GO" id="GO:0032196">
    <property type="term" value="P:transposition"/>
    <property type="evidence" value="ECO:0007669"/>
    <property type="project" value="UniProtKB-KW"/>
</dbReference>
<keyword evidence="13" id="KW-0694">RNA-binding</keyword>
<evidence type="ECO:0000256" key="15">
    <source>
        <dbReference type="ARBA" id="ARBA00022918"/>
    </source>
</evidence>
<reference evidence="24" key="1">
    <citation type="journal article" date="2023" name="IMA Fungus">
        <title>Comparative genomic study of the Penicillium genus elucidates a diverse pangenome and 15 lateral gene transfer events.</title>
        <authorList>
            <person name="Petersen C."/>
            <person name="Sorensen T."/>
            <person name="Nielsen M.R."/>
            <person name="Sondergaard T.E."/>
            <person name="Sorensen J.L."/>
            <person name="Fitzpatrick D.A."/>
            <person name="Frisvad J.C."/>
            <person name="Nielsen K.L."/>
        </authorList>
    </citation>
    <scope>NUCLEOTIDE SEQUENCE</scope>
    <source>
        <strain evidence="24">IBT 15450</strain>
    </source>
</reference>
<evidence type="ECO:0000256" key="21">
    <source>
        <dbReference type="ARBA" id="ARBA00049244"/>
    </source>
</evidence>
<evidence type="ECO:0000256" key="12">
    <source>
        <dbReference type="ARBA" id="ARBA00022842"/>
    </source>
</evidence>
<dbReference type="InterPro" id="IPR025724">
    <property type="entry name" value="GAG-pre-integrase_dom"/>
</dbReference>
<dbReference type="InterPro" id="IPR001584">
    <property type="entry name" value="Integrase_cat-core"/>
</dbReference>
<comment type="catalytic activity">
    <reaction evidence="20">
        <text>DNA(n) + a 2'-deoxyribonucleoside 5'-triphosphate = DNA(n+1) + diphosphate</text>
        <dbReference type="Rhea" id="RHEA:22508"/>
        <dbReference type="Rhea" id="RHEA-COMP:17339"/>
        <dbReference type="Rhea" id="RHEA-COMP:17340"/>
        <dbReference type="ChEBI" id="CHEBI:33019"/>
        <dbReference type="ChEBI" id="CHEBI:61560"/>
        <dbReference type="ChEBI" id="CHEBI:173112"/>
        <dbReference type="EC" id="2.7.7.49"/>
    </reaction>
</comment>
<proteinExistence type="predicted"/>
<accession>A0AAD6HY55</accession>
<dbReference type="PANTHER" id="PTHR42648">
    <property type="entry name" value="TRANSPOSASE, PUTATIVE-RELATED"/>
    <property type="match status" value="1"/>
</dbReference>
<evidence type="ECO:0000256" key="4">
    <source>
        <dbReference type="ARBA" id="ARBA00022670"/>
    </source>
</evidence>
<keyword evidence="6" id="KW-0540">Nuclease</keyword>
<evidence type="ECO:0000256" key="5">
    <source>
        <dbReference type="ARBA" id="ARBA00022695"/>
    </source>
</evidence>
<evidence type="ECO:0000256" key="2">
    <source>
        <dbReference type="ARBA" id="ARBA00022578"/>
    </source>
</evidence>
<evidence type="ECO:0000256" key="1">
    <source>
        <dbReference type="ARBA" id="ARBA00002180"/>
    </source>
</evidence>
<evidence type="ECO:0000256" key="7">
    <source>
        <dbReference type="ARBA" id="ARBA00022723"/>
    </source>
</evidence>
<keyword evidence="12" id="KW-0460">Magnesium</keyword>
<feature type="region of interest" description="Disordered" evidence="22">
    <location>
        <begin position="353"/>
        <end position="372"/>
    </location>
</feature>
<evidence type="ECO:0000256" key="17">
    <source>
        <dbReference type="ARBA" id="ARBA00023113"/>
    </source>
</evidence>
<dbReference type="GO" id="GO:0004519">
    <property type="term" value="F:endonuclease activity"/>
    <property type="evidence" value="ECO:0007669"/>
    <property type="project" value="UniProtKB-KW"/>
</dbReference>
<organism evidence="24 25">
    <name type="scientific">Penicillium canescens</name>
    <dbReference type="NCBI Taxonomy" id="5083"/>
    <lineage>
        <taxon>Eukaryota</taxon>
        <taxon>Fungi</taxon>
        <taxon>Dikarya</taxon>
        <taxon>Ascomycota</taxon>
        <taxon>Pezizomycotina</taxon>
        <taxon>Eurotiomycetes</taxon>
        <taxon>Eurotiomycetidae</taxon>
        <taxon>Eurotiales</taxon>
        <taxon>Aspergillaceae</taxon>
        <taxon>Penicillium</taxon>
    </lineage>
</organism>
<comment type="function">
    <text evidence="1">The aspartyl protease (PR) mediates the proteolytic cleavages of the Gag and Gag-Pol polyproteins after assembly of the VLP.</text>
</comment>
<dbReference type="GO" id="GO:0008233">
    <property type="term" value="F:peptidase activity"/>
    <property type="evidence" value="ECO:0007669"/>
    <property type="project" value="UniProtKB-KW"/>
</dbReference>
<feature type="compositionally biased region" description="Basic and acidic residues" evidence="22">
    <location>
        <begin position="881"/>
        <end position="897"/>
    </location>
</feature>
<keyword evidence="2" id="KW-0815">Transposition</keyword>
<dbReference type="InterPro" id="IPR054722">
    <property type="entry name" value="PolX-like_BBD"/>
</dbReference>
<evidence type="ECO:0000256" key="10">
    <source>
        <dbReference type="ARBA" id="ARBA00022801"/>
    </source>
</evidence>
<dbReference type="InterPro" id="IPR036397">
    <property type="entry name" value="RNaseH_sf"/>
</dbReference>
<feature type="region of interest" description="Disordered" evidence="22">
    <location>
        <begin position="881"/>
        <end position="975"/>
    </location>
</feature>
<dbReference type="PROSITE" id="PS50994">
    <property type="entry name" value="INTEGRASE"/>
    <property type="match status" value="1"/>
</dbReference>
<dbReference type="EMBL" id="JAQJZL010000016">
    <property type="protein sequence ID" value="KAJ6022639.1"/>
    <property type="molecule type" value="Genomic_DNA"/>
</dbReference>
<evidence type="ECO:0000256" key="9">
    <source>
        <dbReference type="ARBA" id="ARBA00022759"/>
    </source>
</evidence>
<evidence type="ECO:0000256" key="22">
    <source>
        <dbReference type="SAM" id="MobiDB-lite"/>
    </source>
</evidence>
<keyword evidence="5" id="KW-0548">Nucleotidyltransferase</keyword>
<keyword evidence="16" id="KW-0239">DNA-directed DNA polymerase</keyword>
<evidence type="ECO:0000256" key="11">
    <source>
        <dbReference type="ARBA" id="ARBA00022840"/>
    </source>
</evidence>
<feature type="compositionally biased region" description="Polar residues" evidence="22">
    <location>
        <begin position="266"/>
        <end position="276"/>
    </location>
</feature>
<dbReference type="SUPFAM" id="SSF53098">
    <property type="entry name" value="Ribonuclease H-like"/>
    <property type="match status" value="1"/>
</dbReference>
<keyword evidence="16" id="KW-0808">Transferase</keyword>
<evidence type="ECO:0000256" key="16">
    <source>
        <dbReference type="ARBA" id="ARBA00022932"/>
    </source>
</evidence>
<comment type="catalytic activity">
    <reaction evidence="21">
        <text>DNA(n) + a 2'-deoxyribonucleoside 5'-triphosphate = DNA(n+1) + diphosphate</text>
        <dbReference type="Rhea" id="RHEA:22508"/>
        <dbReference type="Rhea" id="RHEA-COMP:17339"/>
        <dbReference type="Rhea" id="RHEA-COMP:17340"/>
        <dbReference type="ChEBI" id="CHEBI:33019"/>
        <dbReference type="ChEBI" id="CHEBI:61560"/>
        <dbReference type="ChEBI" id="CHEBI:173112"/>
        <dbReference type="EC" id="2.7.7.7"/>
    </reaction>
</comment>
<dbReference type="GO" id="GO:0015074">
    <property type="term" value="P:DNA integration"/>
    <property type="evidence" value="ECO:0007669"/>
    <property type="project" value="UniProtKB-KW"/>
</dbReference>
<dbReference type="Gene3D" id="3.30.420.10">
    <property type="entry name" value="Ribonuclease H-like superfamily/Ribonuclease H"/>
    <property type="match status" value="1"/>
</dbReference>
<dbReference type="GO" id="GO:0005524">
    <property type="term" value="F:ATP binding"/>
    <property type="evidence" value="ECO:0007669"/>
    <property type="project" value="UniProtKB-KW"/>
</dbReference>
<reference evidence="24" key="2">
    <citation type="submission" date="2023-01" db="EMBL/GenBank/DDBJ databases">
        <authorList>
            <person name="Petersen C."/>
        </authorList>
    </citation>
    <scope>NUCLEOTIDE SEQUENCE</scope>
    <source>
        <strain evidence="24">IBT 15450</strain>
    </source>
</reference>
<dbReference type="Proteomes" id="UP001219568">
    <property type="component" value="Unassembled WGS sequence"/>
</dbReference>
<comment type="caution">
    <text evidence="24">The sequence shown here is derived from an EMBL/GenBank/DDBJ whole genome shotgun (WGS) entry which is preliminary data.</text>
</comment>
<dbReference type="GO" id="GO:0006508">
    <property type="term" value="P:proteolysis"/>
    <property type="evidence" value="ECO:0007669"/>
    <property type="project" value="UniProtKB-KW"/>
</dbReference>
<keyword evidence="10" id="KW-0378">Hydrolase</keyword>
<evidence type="ECO:0000313" key="25">
    <source>
        <dbReference type="Proteomes" id="UP001219568"/>
    </source>
</evidence>
<dbReference type="Pfam" id="PF13976">
    <property type="entry name" value="gag_pre-integrs"/>
    <property type="match status" value="1"/>
</dbReference>
<dbReference type="Pfam" id="PF22936">
    <property type="entry name" value="Pol_BBD"/>
    <property type="match status" value="1"/>
</dbReference>
<gene>
    <name evidence="24" type="ORF">N7460_013034</name>
</gene>
<dbReference type="PANTHER" id="PTHR42648:SF11">
    <property type="entry name" value="TRANSPOSON TY4-P GAG-POL POLYPROTEIN"/>
    <property type="match status" value="1"/>
</dbReference>
<dbReference type="Pfam" id="PF14223">
    <property type="entry name" value="Retrotran_gag_2"/>
    <property type="match status" value="1"/>
</dbReference>
<dbReference type="AlphaFoldDB" id="A0AAD6HY55"/>
<evidence type="ECO:0000256" key="6">
    <source>
        <dbReference type="ARBA" id="ARBA00022722"/>
    </source>
</evidence>
<keyword evidence="18" id="KW-0238">DNA-binding</keyword>
<dbReference type="GO" id="GO:0006310">
    <property type="term" value="P:DNA recombination"/>
    <property type="evidence" value="ECO:0007669"/>
    <property type="project" value="UniProtKB-KW"/>
</dbReference>
<evidence type="ECO:0000256" key="20">
    <source>
        <dbReference type="ARBA" id="ARBA00048173"/>
    </source>
</evidence>
<keyword evidence="19" id="KW-0233">DNA recombination</keyword>